<evidence type="ECO:0000256" key="4">
    <source>
        <dbReference type="ARBA" id="ARBA00022723"/>
    </source>
</evidence>
<keyword evidence="8" id="KW-0186">Copper</keyword>
<dbReference type="Proteomes" id="UP001163823">
    <property type="component" value="Chromosome 4"/>
</dbReference>
<evidence type="ECO:0000256" key="6">
    <source>
        <dbReference type="ARBA" id="ARBA00022982"/>
    </source>
</evidence>
<organism evidence="15 16">
    <name type="scientific">Quillaja saponaria</name>
    <name type="common">Soap bark tree</name>
    <dbReference type="NCBI Taxonomy" id="32244"/>
    <lineage>
        <taxon>Eukaryota</taxon>
        <taxon>Viridiplantae</taxon>
        <taxon>Streptophyta</taxon>
        <taxon>Embryophyta</taxon>
        <taxon>Tracheophyta</taxon>
        <taxon>Spermatophyta</taxon>
        <taxon>Magnoliopsida</taxon>
        <taxon>eudicotyledons</taxon>
        <taxon>Gunneridae</taxon>
        <taxon>Pentapetalae</taxon>
        <taxon>rosids</taxon>
        <taxon>fabids</taxon>
        <taxon>Fabales</taxon>
        <taxon>Quillajaceae</taxon>
        <taxon>Quillaja</taxon>
    </lineage>
</organism>
<dbReference type="Gene3D" id="2.60.40.420">
    <property type="entry name" value="Cupredoxins - blue copper proteins"/>
    <property type="match status" value="1"/>
</dbReference>
<dbReference type="InterPro" id="IPR008972">
    <property type="entry name" value="Cupredoxin"/>
</dbReference>
<dbReference type="GO" id="GO:0005886">
    <property type="term" value="C:plasma membrane"/>
    <property type="evidence" value="ECO:0007669"/>
    <property type="project" value="TreeGrafter"/>
</dbReference>
<dbReference type="EMBL" id="JARAOO010000004">
    <property type="protein sequence ID" value="KAJ7971922.1"/>
    <property type="molecule type" value="Genomic_DNA"/>
</dbReference>
<evidence type="ECO:0000313" key="16">
    <source>
        <dbReference type="Proteomes" id="UP001163823"/>
    </source>
</evidence>
<proteinExistence type="predicted"/>
<keyword evidence="6" id="KW-0249">Electron transport</keyword>
<dbReference type="SUPFAM" id="SSF49503">
    <property type="entry name" value="Cupredoxins"/>
    <property type="match status" value="1"/>
</dbReference>
<evidence type="ECO:0000259" key="14">
    <source>
        <dbReference type="PROSITE" id="PS51485"/>
    </source>
</evidence>
<dbReference type="Pfam" id="PF02298">
    <property type="entry name" value="Cu_bind_like"/>
    <property type="match status" value="1"/>
</dbReference>
<feature type="domain" description="Phytocyanin" evidence="14">
    <location>
        <begin position="25"/>
        <end position="125"/>
    </location>
</feature>
<feature type="chain" id="PRO_5041966043" evidence="13">
    <location>
        <begin position="25"/>
        <end position="180"/>
    </location>
</feature>
<gene>
    <name evidence="15" type="ORF">O6P43_009885</name>
</gene>
<feature type="region of interest" description="Disordered" evidence="12">
    <location>
        <begin position="125"/>
        <end position="164"/>
    </location>
</feature>
<keyword evidence="7" id="KW-1133">Transmembrane helix</keyword>
<dbReference type="GO" id="GO:0009610">
    <property type="term" value="P:response to symbiotic fungus"/>
    <property type="evidence" value="ECO:0007669"/>
    <property type="project" value="UniProtKB-ARBA"/>
</dbReference>
<keyword evidence="2" id="KW-0813">Transport</keyword>
<dbReference type="PROSITE" id="PS51485">
    <property type="entry name" value="PHYTOCYANIN"/>
    <property type="match status" value="1"/>
</dbReference>
<dbReference type="GO" id="GO:0046872">
    <property type="term" value="F:metal ion binding"/>
    <property type="evidence" value="ECO:0007669"/>
    <property type="project" value="UniProtKB-KW"/>
</dbReference>
<keyword evidence="16" id="KW-1185">Reference proteome</keyword>
<evidence type="ECO:0000256" key="7">
    <source>
        <dbReference type="ARBA" id="ARBA00022989"/>
    </source>
</evidence>
<dbReference type="PANTHER" id="PTHR33021">
    <property type="entry name" value="BLUE COPPER PROTEIN"/>
    <property type="match status" value="1"/>
</dbReference>
<feature type="signal peptide" evidence="13">
    <location>
        <begin position="1"/>
        <end position="24"/>
    </location>
</feature>
<keyword evidence="9" id="KW-0472">Membrane</keyword>
<dbReference type="GO" id="GO:0009055">
    <property type="term" value="F:electron transfer activity"/>
    <property type="evidence" value="ECO:0007669"/>
    <property type="project" value="InterPro"/>
</dbReference>
<evidence type="ECO:0000256" key="10">
    <source>
        <dbReference type="ARBA" id="ARBA00023157"/>
    </source>
</evidence>
<keyword evidence="3" id="KW-0812">Transmembrane</keyword>
<dbReference type="KEGG" id="qsa:O6P43_009885"/>
<reference evidence="15" key="1">
    <citation type="journal article" date="2023" name="Science">
        <title>Elucidation of the pathway for biosynthesis of saponin adjuvants from the soapbark tree.</title>
        <authorList>
            <person name="Reed J."/>
            <person name="Orme A."/>
            <person name="El-Demerdash A."/>
            <person name="Owen C."/>
            <person name="Martin L.B.B."/>
            <person name="Misra R.C."/>
            <person name="Kikuchi S."/>
            <person name="Rejzek M."/>
            <person name="Martin A.C."/>
            <person name="Harkess A."/>
            <person name="Leebens-Mack J."/>
            <person name="Louveau T."/>
            <person name="Stephenson M.J."/>
            <person name="Osbourn A."/>
        </authorList>
    </citation>
    <scope>NUCLEOTIDE SEQUENCE</scope>
    <source>
        <strain evidence="15">S10</strain>
    </source>
</reference>
<evidence type="ECO:0000256" key="9">
    <source>
        <dbReference type="ARBA" id="ARBA00023136"/>
    </source>
</evidence>
<dbReference type="InterPro" id="IPR003245">
    <property type="entry name" value="Phytocyanin_dom"/>
</dbReference>
<keyword evidence="10" id="KW-1015">Disulfide bond</keyword>
<evidence type="ECO:0000313" key="15">
    <source>
        <dbReference type="EMBL" id="KAJ7971922.1"/>
    </source>
</evidence>
<evidence type="ECO:0000256" key="2">
    <source>
        <dbReference type="ARBA" id="ARBA00022448"/>
    </source>
</evidence>
<dbReference type="CDD" id="cd04216">
    <property type="entry name" value="Phytocyanin"/>
    <property type="match status" value="1"/>
</dbReference>
<dbReference type="FunFam" id="2.60.40.420:FF:000067">
    <property type="entry name" value="Cupredoxin superfamily protein"/>
    <property type="match status" value="1"/>
</dbReference>
<accession>A0AAD7PZA9</accession>
<protein>
    <submittedName>
        <fullName evidence="15">Blue copper protein-like</fullName>
    </submittedName>
</protein>
<evidence type="ECO:0000256" key="11">
    <source>
        <dbReference type="ARBA" id="ARBA00023180"/>
    </source>
</evidence>
<keyword evidence="4" id="KW-0479">Metal-binding</keyword>
<evidence type="ECO:0000256" key="8">
    <source>
        <dbReference type="ARBA" id="ARBA00023008"/>
    </source>
</evidence>
<sequence>MASNHLFILAIFFVLTVLPSISMATQHIVGDNKGWTINFDYQAWAKDKKFVVGDQLVFKYPVGVHNVFKVNGTGFQNCVVPPTNEALVTGNDKIVLATPGRKWYICGVGKHCVLGGQKLAITVTTPAPAPSSSSPSPSPSPWSAATVATTPVPSPSSSSSHWPAASTAGRLFKRLLINFH</sequence>
<evidence type="ECO:0000256" key="13">
    <source>
        <dbReference type="SAM" id="SignalP"/>
    </source>
</evidence>
<dbReference type="InterPro" id="IPR039391">
    <property type="entry name" value="Phytocyanin-like"/>
</dbReference>
<evidence type="ECO:0000256" key="1">
    <source>
        <dbReference type="ARBA" id="ARBA00004479"/>
    </source>
</evidence>
<comment type="subcellular location">
    <subcellularLocation>
        <location evidence="1">Membrane</location>
        <topology evidence="1">Single-pass type I membrane protein</topology>
    </subcellularLocation>
</comment>
<keyword evidence="5 13" id="KW-0732">Signal</keyword>
<comment type="caution">
    <text evidence="15">The sequence shown here is derived from an EMBL/GenBank/DDBJ whole genome shotgun (WGS) entry which is preliminary data.</text>
</comment>
<name>A0AAD7PZA9_QUISA</name>
<dbReference type="PANTHER" id="PTHR33021:SF533">
    <property type="entry name" value="PHYTOCYANIN DOMAIN-CONTAINING PROTEIN"/>
    <property type="match status" value="1"/>
</dbReference>
<dbReference type="AlphaFoldDB" id="A0AAD7PZA9"/>
<evidence type="ECO:0000256" key="12">
    <source>
        <dbReference type="SAM" id="MobiDB-lite"/>
    </source>
</evidence>
<evidence type="ECO:0000256" key="5">
    <source>
        <dbReference type="ARBA" id="ARBA00022729"/>
    </source>
</evidence>
<evidence type="ECO:0000256" key="3">
    <source>
        <dbReference type="ARBA" id="ARBA00022692"/>
    </source>
</evidence>
<keyword evidence="11" id="KW-0325">Glycoprotein</keyword>